<dbReference type="Gene3D" id="3.50.50.60">
    <property type="entry name" value="FAD/NAD(P)-binding domain"/>
    <property type="match status" value="1"/>
</dbReference>
<feature type="domain" description="FAD-binding" evidence="3">
    <location>
        <begin position="24"/>
        <end position="369"/>
    </location>
</feature>
<keyword evidence="1" id="KW-0560">Oxidoreductase</keyword>
<evidence type="ECO:0000256" key="1">
    <source>
        <dbReference type="ARBA" id="ARBA00023002"/>
    </source>
</evidence>
<gene>
    <name evidence="4" type="ORF">F7R91_28705</name>
</gene>
<dbReference type="EMBL" id="VZRB01000024">
    <property type="protein sequence ID" value="KAB1142495.1"/>
    <property type="molecule type" value="Genomic_DNA"/>
</dbReference>
<evidence type="ECO:0000259" key="3">
    <source>
        <dbReference type="Pfam" id="PF01494"/>
    </source>
</evidence>
<accession>A0A6H9UST0</accession>
<dbReference type="Pfam" id="PF01494">
    <property type="entry name" value="FAD_binding_3"/>
    <property type="match status" value="1"/>
</dbReference>
<organism evidence="4 5">
    <name type="scientific">Streptomyces luteolifulvus</name>
    <dbReference type="NCBI Taxonomy" id="2615112"/>
    <lineage>
        <taxon>Bacteria</taxon>
        <taxon>Bacillati</taxon>
        <taxon>Actinomycetota</taxon>
        <taxon>Actinomycetes</taxon>
        <taxon>Kitasatosporales</taxon>
        <taxon>Streptomycetaceae</taxon>
        <taxon>Streptomyces</taxon>
    </lineage>
</organism>
<dbReference type="InterPro" id="IPR050631">
    <property type="entry name" value="PheA/TfdB_FAD_monoxygenase"/>
</dbReference>
<protein>
    <submittedName>
        <fullName evidence="4">Bifunctional 3-(3-hydroxy-phenyl)propionate/3-hydroxycinnamic acid hydroxylase</fullName>
    </submittedName>
</protein>
<feature type="region of interest" description="Disordered" evidence="2">
    <location>
        <begin position="554"/>
        <end position="576"/>
    </location>
</feature>
<dbReference type="GO" id="GO:0071949">
    <property type="term" value="F:FAD binding"/>
    <property type="evidence" value="ECO:0007669"/>
    <property type="project" value="InterPro"/>
</dbReference>
<dbReference type="RefSeq" id="WP_150953117.1">
    <property type="nucleotide sequence ID" value="NZ_VZRB01000024.1"/>
</dbReference>
<name>A0A6H9UST0_9ACTN</name>
<dbReference type="SUPFAM" id="SSF51905">
    <property type="entry name" value="FAD/NAD(P)-binding domain"/>
    <property type="match status" value="1"/>
</dbReference>
<evidence type="ECO:0000256" key="2">
    <source>
        <dbReference type="SAM" id="MobiDB-lite"/>
    </source>
</evidence>
<dbReference type="PANTHER" id="PTHR43476">
    <property type="entry name" value="3-(3-HYDROXY-PHENYL)PROPIONATE/3-HYDROXYCINNAMIC ACID HYDROXYLASE"/>
    <property type="match status" value="1"/>
</dbReference>
<dbReference type="GO" id="GO:0008688">
    <property type="term" value="F:3-(3-hydroxyphenyl)propionate hydroxylase activity"/>
    <property type="evidence" value="ECO:0007669"/>
    <property type="project" value="TreeGrafter"/>
</dbReference>
<dbReference type="NCBIfam" id="NF004829">
    <property type="entry name" value="PRK06183.1-3"/>
    <property type="match status" value="1"/>
</dbReference>
<reference evidence="4 5" key="1">
    <citation type="submission" date="2019-09" db="EMBL/GenBank/DDBJ databases">
        <title>Screening of Novel Bioactive Compounds from Soil-Associated.</title>
        <authorList>
            <person name="Zhao S."/>
        </authorList>
    </citation>
    <scope>NUCLEOTIDE SEQUENCE [LARGE SCALE GENOMIC DNA]</scope>
    <source>
        <strain evidence="4 5">HIT-DPA4</strain>
    </source>
</reference>
<dbReference type="PANTHER" id="PTHR43476:SF3">
    <property type="entry name" value="FAD-BINDING MONOOXYGENASE"/>
    <property type="match status" value="1"/>
</dbReference>
<dbReference type="GO" id="GO:0019622">
    <property type="term" value="P:3-(3-hydroxy)phenylpropionate catabolic process"/>
    <property type="evidence" value="ECO:0007669"/>
    <property type="project" value="TreeGrafter"/>
</dbReference>
<dbReference type="Proteomes" id="UP000442707">
    <property type="component" value="Unassembled WGS sequence"/>
</dbReference>
<evidence type="ECO:0000313" key="4">
    <source>
        <dbReference type="EMBL" id="KAB1142495.1"/>
    </source>
</evidence>
<dbReference type="InterPro" id="IPR002938">
    <property type="entry name" value="FAD-bd"/>
</dbReference>
<sequence length="576" mass="64235">MPTGRRSHNDAGTSLPADGDTIHDLLIIGGGSVGLTLGATWAMLGRDAVVFDRQPSLYGLPRVGHIDHEIMRMLQQLGAEGPTLEDAYATKSYTWINAEGETLLEFPWGEEGISGWHSDYMQNSAILERSLLDRILRSQTVAHMPGWEVVDLVQHDDHVELSAERTRTVPGESRPVLTGEHRQFRARYVVACDGANSRTRQMLGIDRDDLGFNEKWLVIDARIKRPFSLAFDSGQVCDPRRPTTVLPLGKDHRRWEWHLRPDENPEDFLRPDKAWELLAPFDVTEHDVEPVRQLVYTFEARIAHRWRSGRVFLAGDAAHTMPPFMGQGMCSGMRDARNLAWKLDLVLSGVADETLLDTYQVERDPHVRDWTVISLESGRIPCIIDPEEARKRDEMFRAGFRPPMPDFPQLVNGILHRTADGSPLAPAGELGLQGRVRIADRIDLFDRLLPTTGFTVVSITDDPRTTLGPRRTAALERLGCHFYTVRSAASGPNRSSGTPGRTDIVDVDGTYAEYFRTRGIDVVINRPDFYVFGGSDLSGLAALADDLLDQTTAVRSTPASQDDRVPVTAVRDGGHV</sequence>
<dbReference type="AlphaFoldDB" id="A0A6H9UST0"/>
<proteinExistence type="predicted"/>
<comment type="caution">
    <text evidence="4">The sequence shown here is derived from an EMBL/GenBank/DDBJ whole genome shotgun (WGS) entry which is preliminary data.</text>
</comment>
<evidence type="ECO:0000313" key="5">
    <source>
        <dbReference type="Proteomes" id="UP000442707"/>
    </source>
</evidence>
<dbReference type="Gene3D" id="3.30.9.10">
    <property type="entry name" value="D-Amino Acid Oxidase, subunit A, domain 2"/>
    <property type="match status" value="1"/>
</dbReference>
<keyword evidence="5" id="KW-1185">Reference proteome</keyword>
<dbReference type="InterPro" id="IPR036188">
    <property type="entry name" value="FAD/NAD-bd_sf"/>
</dbReference>
<dbReference type="PRINTS" id="PR00420">
    <property type="entry name" value="RNGMNOXGNASE"/>
</dbReference>